<reference evidence="1" key="1">
    <citation type="submission" date="2020-04" db="EMBL/GenBank/DDBJ databases">
        <authorList>
            <person name="Chiriac C."/>
            <person name="Salcher M."/>
            <person name="Ghai R."/>
            <person name="Kavagutti S V."/>
        </authorList>
    </citation>
    <scope>NUCLEOTIDE SEQUENCE</scope>
</reference>
<proteinExistence type="predicted"/>
<name>A0A6J5L5N1_9CAUD</name>
<organism evidence="1">
    <name type="scientific">uncultured Caudovirales phage</name>
    <dbReference type="NCBI Taxonomy" id="2100421"/>
    <lineage>
        <taxon>Viruses</taxon>
        <taxon>Duplodnaviria</taxon>
        <taxon>Heunggongvirae</taxon>
        <taxon>Uroviricota</taxon>
        <taxon>Caudoviricetes</taxon>
        <taxon>Peduoviridae</taxon>
        <taxon>Maltschvirus</taxon>
        <taxon>Maltschvirus maltsch</taxon>
    </lineage>
</organism>
<protein>
    <submittedName>
        <fullName evidence="1">Uncharacterized protein</fullName>
    </submittedName>
</protein>
<dbReference type="EMBL" id="LR796233">
    <property type="protein sequence ID" value="CAB4129235.1"/>
    <property type="molecule type" value="Genomic_DNA"/>
</dbReference>
<accession>A0A6J5L5N1</accession>
<gene>
    <name evidence="1" type="ORF">UFOVP112_333</name>
</gene>
<evidence type="ECO:0000313" key="1">
    <source>
        <dbReference type="EMBL" id="CAB4129235.1"/>
    </source>
</evidence>
<sequence>MKLEIGTKIRWVSAAGKLSGEIVNIVLSLNAAGKVVPWIDIRPTARVQLVRLCGTDEYLKQMKVRYLDSELVA</sequence>